<dbReference type="AlphaFoldDB" id="A0A7D3ZE54"/>
<protein>
    <submittedName>
        <fullName evidence="1">Uncharacterized protein</fullName>
    </submittedName>
</protein>
<name>A0A7D3ZE54_ACTVE</name>
<dbReference type="RefSeq" id="WP_173095201.1">
    <property type="nucleotide sequence ID" value="NZ_CP053892.1"/>
</dbReference>
<dbReference type="Proteomes" id="UP000501240">
    <property type="component" value="Chromosome"/>
</dbReference>
<sequence length="193" mass="21340">MGADVFALVTRWEPMVADFRAAGGLDFYWDVNAAYNDAFPAAEPVGRSVPERLLSYAVERPYQGGFSFVSAGWYYGFLRPLLPVDLRVPVSAFLDMVYGEDPPDDLREDSAVAADSAYLYAMRPATVRLAHARAQALPWDTFYEVAEGIVVPEMDNDRYTPDFGSASIAMYVQRDWIAEAAATDCGIVVIISQ</sequence>
<evidence type="ECO:0000313" key="1">
    <source>
        <dbReference type="EMBL" id="QKG20837.1"/>
    </source>
</evidence>
<proteinExistence type="predicted"/>
<organism evidence="1 2">
    <name type="scientific">Actinomadura verrucosospora</name>
    <dbReference type="NCBI Taxonomy" id="46165"/>
    <lineage>
        <taxon>Bacteria</taxon>
        <taxon>Bacillati</taxon>
        <taxon>Actinomycetota</taxon>
        <taxon>Actinomycetes</taxon>
        <taxon>Streptosporangiales</taxon>
        <taxon>Thermomonosporaceae</taxon>
        <taxon>Actinomadura</taxon>
    </lineage>
</organism>
<dbReference type="EMBL" id="CP053892">
    <property type="protein sequence ID" value="QKG20837.1"/>
    <property type="molecule type" value="Genomic_DNA"/>
</dbReference>
<accession>A0A7D3ZE54</accession>
<evidence type="ECO:0000313" key="2">
    <source>
        <dbReference type="Proteomes" id="UP000501240"/>
    </source>
</evidence>
<reference evidence="1 2" key="1">
    <citation type="submission" date="2020-05" db="EMBL/GenBank/DDBJ databases">
        <title>Actinomadura verrucosospora NRRL-B18236 (PFL_A860) Genome sequencing and assembly.</title>
        <authorList>
            <person name="Samborskyy M."/>
        </authorList>
    </citation>
    <scope>NUCLEOTIDE SEQUENCE [LARGE SCALE GENOMIC DNA]</scope>
    <source>
        <strain evidence="1 2">NRRL:B18236</strain>
    </source>
</reference>
<gene>
    <name evidence="1" type="ORF">ACTIVE_2475</name>
</gene>
<keyword evidence="2" id="KW-1185">Reference proteome</keyword>